<evidence type="ECO:0000313" key="3">
    <source>
        <dbReference type="EMBL" id="HDP16006.1"/>
    </source>
</evidence>
<comment type="caution">
    <text evidence="3">The sequence shown here is derived from an EMBL/GenBank/DDBJ whole genome shotgun (WGS) entry which is preliminary data.</text>
</comment>
<dbReference type="EMBL" id="DSAY01000180">
    <property type="protein sequence ID" value="HDP16006.1"/>
    <property type="molecule type" value="Genomic_DNA"/>
</dbReference>
<dbReference type="PANTHER" id="PTHR14969">
    <property type="entry name" value="SPHINGOSINE-1-PHOSPHATE PHOSPHOHYDROLASE"/>
    <property type="match status" value="1"/>
</dbReference>
<evidence type="ECO:0000256" key="1">
    <source>
        <dbReference type="SAM" id="Phobius"/>
    </source>
</evidence>
<dbReference type="InterPro" id="IPR000326">
    <property type="entry name" value="PAP2/HPO"/>
</dbReference>
<dbReference type="SMART" id="SM00014">
    <property type="entry name" value="acidPPc"/>
    <property type="match status" value="1"/>
</dbReference>
<feature type="transmembrane region" description="Helical" evidence="1">
    <location>
        <begin position="200"/>
        <end position="216"/>
    </location>
</feature>
<dbReference type="Pfam" id="PF01569">
    <property type="entry name" value="PAP2"/>
    <property type="match status" value="1"/>
</dbReference>
<dbReference type="SUPFAM" id="SSF48317">
    <property type="entry name" value="Acid phosphatase/Vanadium-dependent haloperoxidase"/>
    <property type="match status" value="1"/>
</dbReference>
<protein>
    <submittedName>
        <fullName evidence="3">Phosphatase PAP2 family protein</fullName>
    </submittedName>
</protein>
<feature type="transmembrane region" description="Helical" evidence="1">
    <location>
        <begin position="147"/>
        <end position="167"/>
    </location>
</feature>
<dbReference type="PANTHER" id="PTHR14969:SF13">
    <property type="entry name" value="AT30094P"/>
    <property type="match status" value="1"/>
</dbReference>
<feature type="transmembrane region" description="Helical" evidence="1">
    <location>
        <begin position="37"/>
        <end position="54"/>
    </location>
</feature>
<keyword evidence="1" id="KW-0812">Transmembrane</keyword>
<dbReference type="Gene3D" id="1.20.144.10">
    <property type="entry name" value="Phosphatidic acid phosphatase type 2/haloperoxidase"/>
    <property type="match status" value="1"/>
</dbReference>
<feature type="transmembrane region" description="Helical" evidence="1">
    <location>
        <begin position="228"/>
        <end position="248"/>
    </location>
</feature>
<evidence type="ECO:0000259" key="2">
    <source>
        <dbReference type="SMART" id="SM00014"/>
    </source>
</evidence>
<dbReference type="AlphaFoldDB" id="A0A7C1GD01"/>
<accession>A0A7C1GD01</accession>
<keyword evidence="1" id="KW-1133">Transmembrane helix</keyword>
<organism evidence="3">
    <name type="scientific">Thermofilum adornatum</name>
    <dbReference type="NCBI Taxonomy" id="1365176"/>
    <lineage>
        <taxon>Archaea</taxon>
        <taxon>Thermoproteota</taxon>
        <taxon>Thermoprotei</taxon>
        <taxon>Thermofilales</taxon>
        <taxon>Thermofilaceae</taxon>
        <taxon>Thermofilum</taxon>
    </lineage>
</organism>
<feature type="transmembrane region" description="Helical" evidence="1">
    <location>
        <begin position="6"/>
        <end position="25"/>
    </location>
</feature>
<feature type="transmembrane region" description="Helical" evidence="1">
    <location>
        <begin position="254"/>
        <end position="273"/>
    </location>
</feature>
<dbReference type="InterPro" id="IPR036938">
    <property type="entry name" value="PAP2/HPO_sf"/>
</dbReference>
<name>A0A7C1GD01_9CREN</name>
<gene>
    <name evidence="3" type="ORF">ENN26_09580</name>
</gene>
<feature type="domain" description="Phosphatidic acid phosphatase type 2/haloperoxidase" evidence="2">
    <location>
        <begin position="57"/>
        <end position="164"/>
    </location>
</feature>
<keyword evidence="1" id="KW-0472">Membrane</keyword>
<feature type="transmembrane region" description="Helical" evidence="1">
    <location>
        <begin position="174"/>
        <end position="194"/>
    </location>
</feature>
<feature type="transmembrane region" description="Helical" evidence="1">
    <location>
        <begin position="123"/>
        <end position="141"/>
    </location>
</feature>
<proteinExistence type="predicted"/>
<sequence>MKTKHILIIIAVLLAVSPLLGLLLGKWADYWRIATNLGDEPAYIALTILLFYLVDPHLGVNVLIALSTGAWLYVFMKNLFKLPRPPSELWLAPAEGYGFPSGHATTSTTFWTSLSLETRRREVYLLGVVTVAIVCLSRIILNVHYPLDVAGGVILGLFSSFSVYYATSKITLKPWLASLALALYGVAVSVLTFVQGDLNFVRLGGLLVGLAVYPLIREKINLRKESLLTKTFLALVALVLAFGFTQVAKRQAPLAQFILYLATGSITVSLPLLRSKSRRKATG</sequence>
<reference evidence="3" key="1">
    <citation type="journal article" date="2020" name="mSystems">
        <title>Genome- and Community-Level Interaction Insights into Carbon Utilization and Element Cycling Functions of Hydrothermarchaeota in Hydrothermal Sediment.</title>
        <authorList>
            <person name="Zhou Z."/>
            <person name="Liu Y."/>
            <person name="Xu W."/>
            <person name="Pan J."/>
            <person name="Luo Z.H."/>
            <person name="Li M."/>
        </authorList>
    </citation>
    <scope>NUCLEOTIDE SEQUENCE [LARGE SCALE GENOMIC DNA]</scope>
    <source>
        <strain evidence="3">SpSt-116</strain>
    </source>
</reference>